<dbReference type="FunFam" id="2.80.10.50:FF:000012">
    <property type="entry name" value="Protein O-mannosyl-transferase 1"/>
    <property type="match status" value="1"/>
</dbReference>
<dbReference type="GO" id="GO:0005789">
    <property type="term" value="C:endoplasmic reticulum membrane"/>
    <property type="evidence" value="ECO:0007669"/>
    <property type="project" value="UniProtKB-SubCell"/>
</dbReference>
<dbReference type="PROSITE" id="PS50919">
    <property type="entry name" value="MIR"/>
    <property type="match status" value="3"/>
</dbReference>
<dbReference type="Gene3D" id="2.80.10.50">
    <property type="match status" value="1"/>
</dbReference>
<comment type="function">
    <text evidence="14">Transfers mannose from Dol-P-mannose to Ser or Thr residues on proteins.</text>
</comment>
<dbReference type="Proteomes" id="UP001153365">
    <property type="component" value="Unassembled WGS sequence"/>
</dbReference>
<feature type="domain" description="MIR" evidence="16">
    <location>
        <begin position="417"/>
        <end position="473"/>
    </location>
</feature>
<feature type="transmembrane region" description="Helical" evidence="14">
    <location>
        <begin position="620"/>
        <end position="641"/>
    </location>
</feature>
<gene>
    <name evidence="17" type="ORF">PPACK8108_LOCUS15149</name>
</gene>
<keyword evidence="9 14" id="KW-0256">Endoplasmic reticulum</keyword>
<feature type="transmembrane region" description="Helical" evidence="14">
    <location>
        <begin position="692"/>
        <end position="709"/>
    </location>
</feature>
<evidence type="ECO:0000256" key="8">
    <source>
        <dbReference type="ARBA" id="ARBA00022737"/>
    </source>
</evidence>
<comment type="catalytic activity">
    <reaction evidence="12 14">
        <text>a di-trans,poly-cis-dolichyl beta-D-mannosyl phosphate + L-threonyl-[protein] = 3-O-(alpha-D-mannosyl)-L-threonyl-[protein] + a di-trans,poly-cis-dolichyl phosphate + H(+)</text>
        <dbReference type="Rhea" id="RHEA:53396"/>
        <dbReference type="Rhea" id="RHEA-COMP:11060"/>
        <dbReference type="Rhea" id="RHEA-COMP:13547"/>
        <dbReference type="Rhea" id="RHEA-COMP:19498"/>
        <dbReference type="Rhea" id="RHEA-COMP:19501"/>
        <dbReference type="ChEBI" id="CHEBI:15378"/>
        <dbReference type="ChEBI" id="CHEBI:30013"/>
        <dbReference type="ChEBI" id="CHEBI:57683"/>
        <dbReference type="ChEBI" id="CHEBI:58211"/>
        <dbReference type="ChEBI" id="CHEBI:137323"/>
        <dbReference type="EC" id="2.4.1.109"/>
    </reaction>
</comment>
<dbReference type="SMART" id="SM00472">
    <property type="entry name" value="MIR"/>
    <property type="match status" value="3"/>
</dbReference>
<feature type="domain" description="MIR" evidence="16">
    <location>
        <begin position="351"/>
        <end position="405"/>
    </location>
</feature>
<comment type="similarity">
    <text evidence="3 14">Belongs to the glycosyltransferase 39 family.</text>
</comment>
<dbReference type="EMBL" id="CALTRL010004001">
    <property type="protein sequence ID" value="CAH7682307.1"/>
    <property type="molecule type" value="Genomic_DNA"/>
</dbReference>
<evidence type="ECO:0000256" key="2">
    <source>
        <dbReference type="ARBA" id="ARBA00004922"/>
    </source>
</evidence>
<evidence type="ECO:0000256" key="14">
    <source>
        <dbReference type="RuleBase" id="RU367007"/>
    </source>
</evidence>
<dbReference type="AlphaFoldDB" id="A0AAV0B9C5"/>
<dbReference type="PANTHER" id="PTHR10050:SF46">
    <property type="entry name" value="PROTEIN O-MANNOSYL-TRANSFERASE 2"/>
    <property type="match status" value="1"/>
</dbReference>
<dbReference type="Pfam" id="PF16192">
    <property type="entry name" value="PMT_4TMC"/>
    <property type="match status" value="1"/>
</dbReference>
<dbReference type="EC" id="2.4.1.109" evidence="4 14"/>
<feature type="region of interest" description="Disordered" evidence="15">
    <location>
        <begin position="28"/>
        <end position="60"/>
    </location>
</feature>
<name>A0AAV0B9C5_PHAPC</name>
<comment type="subcellular location">
    <subcellularLocation>
        <location evidence="1 14">Endoplasmic reticulum membrane</location>
        <topology evidence="1 14">Multi-pass membrane protein</topology>
    </subcellularLocation>
</comment>
<keyword evidence="10 14" id="KW-1133">Transmembrane helix</keyword>
<feature type="domain" description="MIR" evidence="16">
    <location>
        <begin position="484"/>
        <end position="542"/>
    </location>
</feature>
<feature type="transmembrane region" description="Helical" evidence="14">
    <location>
        <begin position="782"/>
        <end position="801"/>
    </location>
</feature>
<comment type="pathway">
    <text evidence="2 14">Protein modification; protein glycosylation.</text>
</comment>
<dbReference type="InterPro" id="IPR027005">
    <property type="entry name" value="PMT-like"/>
</dbReference>
<reference evidence="17" key="1">
    <citation type="submission" date="2022-06" db="EMBL/GenBank/DDBJ databases">
        <authorList>
            <consortium name="SYNGENTA / RWTH Aachen University"/>
        </authorList>
    </citation>
    <scope>NUCLEOTIDE SEQUENCE</scope>
</reference>
<keyword evidence="11 14" id="KW-0472">Membrane</keyword>
<comment type="caution">
    <text evidence="17">The sequence shown here is derived from an EMBL/GenBank/DDBJ whole genome shotgun (WGS) entry which is preliminary data.</text>
</comment>
<dbReference type="Pfam" id="PF02366">
    <property type="entry name" value="PMT"/>
    <property type="match status" value="1"/>
</dbReference>
<keyword evidence="8" id="KW-0677">Repeat</keyword>
<dbReference type="Pfam" id="PF02815">
    <property type="entry name" value="MIR"/>
    <property type="match status" value="1"/>
</dbReference>
<dbReference type="PANTHER" id="PTHR10050">
    <property type="entry name" value="DOLICHYL-PHOSPHATE-MANNOSE--PROTEIN MANNOSYLTRANSFERASE"/>
    <property type="match status" value="1"/>
</dbReference>
<dbReference type="SUPFAM" id="SSF82109">
    <property type="entry name" value="MIR domain"/>
    <property type="match status" value="1"/>
</dbReference>
<keyword evidence="7 14" id="KW-0812">Transmembrane</keyword>
<dbReference type="InterPro" id="IPR032421">
    <property type="entry name" value="PMT_4TMC"/>
</dbReference>
<organism evidence="17 18">
    <name type="scientific">Phakopsora pachyrhizi</name>
    <name type="common">Asian soybean rust disease fungus</name>
    <dbReference type="NCBI Taxonomy" id="170000"/>
    <lineage>
        <taxon>Eukaryota</taxon>
        <taxon>Fungi</taxon>
        <taxon>Dikarya</taxon>
        <taxon>Basidiomycota</taxon>
        <taxon>Pucciniomycotina</taxon>
        <taxon>Pucciniomycetes</taxon>
        <taxon>Pucciniales</taxon>
        <taxon>Phakopsoraceae</taxon>
        <taxon>Phakopsora</taxon>
    </lineage>
</organism>
<evidence type="ECO:0000256" key="1">
    <source>
        <dbReference type="ARBA" id="ARBA00004477"/>
    </source>
</evidence>
<keyword evidence="18" id="KW-1185">Reference proteome</keyword>
<dbReference type="InterPro" id="IPR016093">
    <property type="entry name" value="MIR_motif"/>
</dbReference>
<evidence type="ECO:0000256" key="6">
    <source>
        <dbReference type="ARBA" id="ARBA00022679"/>
    </source>
</evidence>
<evidence type="ECO:0000256" key="10">
    <source>
        <dbReference type="ARBA" id="ARBA00022989"/>
    </source>
</evidence>
<evidence type="ECO:0000313" key="18">
    <source>
        <dbReference type="Proteomes" id="UP001153365"/>
    </source>
</evidence>
<dbReference type="InterPro" id="IPR036300">
    <property type="entry name" value="MIR_dom_sf"/>
</dbReference>
<dbReference type="GO" id="GO:0004169">
    <property type="term" value="F:dolichyl-phosphate-mannose-protein mannosyltransferase activity"/>
    <property type="evidence" value="ECO:0007669"/>
    <property type="project" value="UniProtKB-UniRule"/>
</dbReference>
<sequence length="833" mass="96284">MSSEEETRSNDVKQQSFHFKNDDQHHLISSTHHHHHHHNYEESNPDRSSQNQPNSKSFNQNNLNQYPILTAEEIKELVPILIYTILGLMTRLYRIGRSNVVIWDEAHFGKFGAYYLNQTFYFDVHPPLAKMLVGMAGLMNGFDGSYDFPSGQRYPDHVPYTGMRVLLALPGVALVPIAWATALELGFNTFTRHIVTLMVLSDVSLTVISRFILLDSMLLFFTFTTVYCLTCFHNQKKYAFDFEWWFWLSMVGLSIGCVTSVKWIGLFVTGLVGAYTADELWEKFGDLRMPIRIYVKHWIARVVCLILLPIIVYMTFFKIHFMILNRSGPGDAQMSSLFQANLIGNDFARNPLEVTVGSTVTIKNMGFGGGLLHSHVQSYPVGSQQQQVTCYHYRDDNNAWIIAPLIHEPSYNETQELKFIKHGSVIRLVHALTGRNLHTHQIPAPVSKLNNEVACYGNSTLDDSNSYWLVEVVDDTLRGKKKNFERINVLSTRLRLRSLNLGCYLVATNRILPQWGFKQVEVSCDKNNNPKDHHSYWNIEGHSNPRLPPGDLKLMKSPFLKDFWHLNVAMMTSNNALIPDPDKNDVIASNPIEWPMIYSGMRMNSWTDDSIKFYLIGNPIVWWLGSIGIVSYLLVLVVYLARFKRRLDVNLTVGEWNRFVFVGKIGVGGWMLHYFPFLFMGRVTYLHHYLPSLWFSIITFGLMIDHFIFKKPLSIKKHPRQAPINGNNYNYNVDYDTHRRAELDKKEINGVSYAKSHYDDERARSKTKDGRRTIRTMIDENLRMNLFIGISLAVVLCGWYFKDCAFGIEGPVSKYRGRQWRKSWDIYEDHTFN</sequence>
<protein>
    <recommendedName>
        <fullName evidence="4 14">Dolichyl-phosphate-mannose--protein mannosyltransferase</fullName>
        <ecNumber evidence="4 14">2.4.1.109</ecNumber>
    </recommendedName>
</protein>
<evidence type="ECO:0000256" key="11">
    <source>
        <dbReference type="ARBA" id="ARBA00023136"/>
    </source>
</evidence>
<feature type="transmembrane region" description="Helical" evidence="14">
    <location>
        <begin position="298"/>
        <end position="317"/>
    </location>
</feature>
<evidence type="ECO:0000256" key="13">
    <source>
        <dbReference type="ARBA" id="ARBA00045102"/>
    </source>
</evidence>
<evidence type="ECO:0000256" key="9">
    <source>
        <dbReference type="ARBA" id="ARBA00022824"/>
    </source>
</evidence>
<evidence type="ECO:0000256" key="4">
    <source>
        <dbReference type="ARBA" id="ARBA00012839"/>
    </source>
</evidence>
<feature type="compositionally biased region" description="Polar residues" evidence="15">
    <location>
        <begin position="46"/>
        <end position="60"/>
    </location>
</feature>
<feature type="transmembrane region" description="Helical" evidence="14">
    <location>
        <begin position="165"/>
        <end position="187"/>
    </location>
</feature>
<evidence type="ECO:0000256" key="15">
    <source>
        <dbReference type="SAM" id="MobiDB-lite"/>
    </source>
</evidence>
<accession>A0AAV0B9C5</accession>
<evidence type="ECO:0000313" key="17">
    <source>
        <dbReference type="EMBL" id="CAH7682307.1"/>
    </source>
</evidence>
<keyword evidence="5 14" id="KW-0328">Glycosyltransferase</keyword>
<dbReference type="InterPro" id="IPR003342">
    <property type="entry name" value="ArnT-like_N"/>
</dbReference>
<evidence type="ECO:0000256" key="3">
    <source>
        <dbReference type="ARBA" id="ARBA00007222"/>
    </source>
</evidence>
<feature type="transmembrane region" description="Helical" evidence="14">
    <location>
        <begin position="661"/>
        <end position="680"/>
    </location>
</feature>
<evidence type="ECO:0000259" key="16">
    <source>
        <dbReference type="PROSITE" id="PS50919"/>
    </source>
</evidence>
<evidence type="ECO:0000256" key="5">
    <source>
        <dbReference type="ARBA" id="ARBA00022676"/>
    </source>
</evidence>
<comment type="catalytic activity">
    <reaction evidence="13 14">
        <text>a di-trans,poly-cis-dolichyl beta-D-mannosyl phosphate + L-seryl-[protein] = 3-O-(alpha-D-mannosyl)-L-seryl-[protein] + a di-trans,poly-cis-dolichyl phosphate + H(+)</text>
        <dbReference type="Rhea" id="RHEA:17377"/>
        <dbReference type="Rhea" id="RHEA-COMP:9863"/>
        <dbReference type="Rhea" id="RHEA-COMP:13546"/>
        <dbReference type="Rhea" id="RHEA-COMP:19498"/>
        <dbReference type="Rhea" id="RHEA-COMP:19501"/>
        <dbReference type="ChEBI" id="CHEBI:15378"/>
        <dbReference type="ChEBI" id="CHEBI:29999"/>
        <dbReference type="ChEBI" id="CHEBI:57683"/>
        <dbReference type="ChEBI" id="CHEBI:58211"/>
        <dbReference type="ChEBI" id="CHEBI:137321"/>
        <dbReference type="EC" id="2.4.1.109"/>
    </reaction>
</comment>
<evidence type="ECO:0000256" key="7">
    <source>
        <dbReference type="ARBA" id="ARBA00022692"/>
    </source>
</evidence>
<feature type="transmembrane region" description="Helical" evidence="14">
    <location>
        <begin position="244"/>
        <end position="277"/>
    </location>
</feature>
<proteinExistence type="inferred from homology"/>
<keyword evidence="6 14" id="KW-0808">Transferase</keyword>
<evidence type="ECO:0000256" key="12">
    <source>
        <dbReference type="ARBA" id="ARBA00045085"/>
    </source>
</evidence>